<sequence length="91" mass="10694">MVKDKPARRRENRIGEIWSNWMLMREMDDGEDEEDLQESVIVKSVDAYDDVKAEDYCSERRNQLGRKPADEQVQSPAMNKNSLVQGQYKSR</sequence>
<feature type="compositionally biased region" description="Basic and acidic residues" evidence="1">
    <location>
        <begin position="58"/>
        <end position="70"/>
    </location>
</feature>
<name>A0A2Z7BPE1_9LAMI</name>
<feature type="region of interest" description="Disordered" evidence="1">
    <location>
        <begin position="58"/>
        <end position="91"/>
    </location>
</feature>
<feature type="compositionally biased region" description="Polar residues" evidence="1">
    <location>
        <begin position="72"/>
        <end position="91"/>
    </location>
</feature>
<evidence type="ECO:0000313" key="2">
    <source>
        <dbReference type="EMBL" id="KZV36329.1"/>
    </source>
</evidence>
<organism evidence="2 3">
    <name type="scientific">Dorcoceras hygrometricum</name>
    <dbReference type="NCBI Taxonomy" id="472368"/>
    <lineage>
        <taxon>Eukaryota</taxon>
        <taxon>Viridiplantae</taxon>
        <taxon>Streptophyta</taxon>
        <taxon>Embryophyta</taxon>
        <taxon>Tracheophyta</taxon>
        <taxon>Spermatophyta</taxon>
        <taxon>Magnoliopsida</taxon>
        <taxon>eudicotyledons</taxon>
        <taxon>Gunneridae</taxon>
        <taxon>Pentapetalae</taxon>
        <taxon>asterids</taxon>
        <taxon>lamiids</taxon>
        <taxon>Lamiales</taxon>
        <taxon>Gesneriaceae</taxon>
        <taxon>Didymocarpoideae</taxon>
        <taxon>Trichosporeae</taxon>
        <taxon>Loxocarpinae</taxon>
        <taxon>Dorcoceras</taxon>
    </lineage>
</organism>
<reference evidence="2 3" key="1">
    <citation type="journal article" date="2015" name="Proc. Natl. Acad. Sci. U.S.A.">
        <title>The resurrection genome of Boea hygrometrica: A blueprint for survival of dehydration.</title>
        <authorList>
            <person name="Xiao L."/>
            <person name="Yang G."/>
            <person name="Zhang L."/>
            <person name="Yang X."/>
            <person name="Zhao S."/>
            <person name="Ji Z."/>
            <person name="Zhou Q."/>
            <person name="Hu M."/>
            <person name="Wang Y."/>
            <person name="Chen M."/>
            <person name="Xu Y."/>
            <person name="Jin H."/>
            <person name="Xiao X."/>
            <person name="Hu G."/>
            <person name="Bao F."/>
            <person name="Hu Y."/>
            <person name="Wan P."/>
            <person name="Li L."/>
            <person name="Deng X."/>
            <person name="Kuang T."/>
            <person name="Xiang C."/>
            <person name="Zhu J.K."/>
            <person name="Oliver M.J."/>
            <person name="He Y."/>
        </authorList>
    </citation>
    <scope>NUCLEOTIDE SEQUENCE [LARGE SCALE GENOMIC DNA]</scope>
    <source>
        <strain evidence="3">cv. XS01</strain>
    </source>
</reference>
<accession>A0A2Z7BPE1</accession>
<gene>
    <name evidence="2" type="ORF">F511_27881</name>
</gene>
<evidence type="ECO:0000256" key="1">
    <source>
        <dbReference type="SAM" id="MobiDB-lite"/>
    </source>
</evidence>
<protein>
    <submittedName>
        <fullName evidence="2">Uncharacterized protein</fullName>
    </submittedName>
</protein>
<keyword evidence="3" id="KW-1185">Reference proteome</keyword>
<dbReference type="Proteomes" id="UP000250235">
    <property type="component" value="Unassembled WGS sequence"/>
</dbReference>
<evidence type="ECO:0000313" key="3">
    <source>
        <dbReference type="Proteomes" id="UP000250235"/>
    </source>
</evidence>
<proteinExistence type="predicted"/>
<dbReference type="AlphaFoldDB" id="A0A2Z7BPE1"/>
<dbReference type="EMBL" id="KV003904">
    <property type="protein sequence ID" value="KZV36329.1"/>
    <property type="molecule type" value="Genomic_DNA"/>
</dbReference>